<evidence type="ECO:0000313" key="3">
    <source>
        <dbReference type="Proteomes" id="UP000261325"/>
    </source>
</evidence>
<dbReference type="EMBL" id="DLYI01000062">
    <property type="protein sequence ID" value="HAC27182.1"/>
    <property type="molecule type" value="Genomic_DNA"/>
</dbReference>
<dbReference type="Proteomes" id="UP000261325">
    <property type="component" value="Unassembled WGS sequence"/>
</dbReference>
<evidence type="ECO:0000313" key="2">
    <source>
        <dbReference type="EMBL" id="HAC27182.1"/>
    </source>
</evidence>
<dbReference type="Gene3D" id="3.20.20.450">
    <property type="entry name" value="EAL domain"/>
    <property type="match status" value="1"/>
</dbReference>
<protein>
    <recommendedName>
        <fullName evidence="1">EAL domain-containing protein</fullName>
    </recommendedName>
</protein>
<reference evidence="2 3" key="1">
    <citation type="journal article" date="2018" name="Nat. Biotechnol.">
        <title>A standardized bacterial taxonomy based on genome phylogeny substantially revises the tree of life.</title>
        <authorList>
            <person name="Parks D.H."/>
            <person name="Chuvochina M."/>
            <person name="Waite D.W."/>
            <person name="Rinke C."/>
            <person name="Skarshewski A."/>
            <person name="Chaumeil P.A."/>
            <person name="Hugenholtz P."/>
        </authorList>
    </citation>
    <scope>NUCLEOTIDE SEQUENCE [LARGE SCALE GENOMIC DNA]</scope>
    <source>
        <strain evidence="2">UBA9049</strain>
    </source>
</reference>
<comment type="caution">
    <text evidence="2">The sequence shown here is derived from an EMBL/GenBank/DDBJ whole genome shotgun (WGS) entry which is preliminary data.</text>
</comment>
<dbReference type="InterPro" id="IPR001633">
    <property type="entry name" value="EAL_dom"/>
</dbReference>
<feature type="domain" description="EAL" evidence="1">
    <location>
        <begin position="1"/>
        <end position="54"/>
    </location>
</feature>
<feature type="non-terminal residue" evidence="2">
    <location>
        <position position="1"/>
    </location>
</feature>
<name>A0A3B8WH58_MARNT</name>
<organism evidence="2 3">
    <name type="scientific">Marinobacter nauticus</name>
    <name type="common">Marinobacter hydrocarbonoclasticus</name>
    <name type="synonym">Marinobacter aquaeolei</name>
    <dbReference type="NCBI Taxonomy" id="2743"/>
    <lineage>
        <taxon>Bacteria</taxon>
        <taxon>Pseudomonadati</taxon>
        <taxon>Pseudomonadota</taxon>
        <taxon>Gammaproteobacteria</taxon>
        <taxon>Pseudomonadales</taxon>
        <taxon>Marinobacteraceae</taxon>
        <taxon>Marinobacter</taxon>
    </lineage>
</organism>
<gene>
    <name evidence="2" type="ORF">DCF82_05130</name>
</gene>
<dbReference type="InterPro" id="IPR035919">
    <property type="entry name" value="EAL_sf"/>
</dbReference>
<dbReference type="SUPFAM" id="SSF141868">
    <property type="entry name" value="EAL domain-like"/>
    <property type="match status" value="1"/>
</dbReference>
<dbReference type="AlphaFoldDB" id="A0A3B8WH58"/>
<accession>A0A3B8WH58</accession>
<proteinExistence type="predicted"/>
<dbReference type="PROSITE" id="PS50883">
    <property type="entry name" value="EAL"/>
    <property type="match status" value="1"/>
</dbReference>
<sequence>EMVKSLQNAGKLTIIPLVENAGVLATLWQAGVNYIQGYYLQAPVPEMNYDFGDN</sequence>
<evidence type="ECO:0000259" key="1">
    <source>
        <dbReference type="PROSITE" id="PS50883"/>
    </source>
</evidence>